<sequence length="244" mass="26939">MRFYGLGAAIVVAALAVGFHAVSVKAADDPKPAEAAASGQPKATDLIFEHKHLAKVEPGKQIDYKFNRKVSDPKILGVPYSDDITLKVVADKEDGKKDVELQIYTGDRARELQKLEKFSINPVFAVFFSQAVSTFSQLAGGQVNYLQRSFSDGWLKAKVEPIQVDYNGKKINAYRISMTPYAGDKFETKMQGWEGAKYQVTVSDEVPGEIVDLFATYHNRYPPAILNMSERITLAGITGLEAQQ</sequence>
<protein>
    <recommendedName>
        <fullName evidence="4">DUF3108 domain-containing protein</fullName>
    </recommendedName>
</protein>
<keyword evidence="1" id="KW-0732">Signal</keyword>
<evidence type="ECO:0008006" key="4">
    <source>
        <dbReference type="Google" id="ProtNLM"/>
    </source>
</evidence>
<organism evidence="2 3">
    <name type="scientific">Hyphomicrobium album</name>
    <dbReference type="NCBI Taxonomy" id="2665159"/>
    <lineage>
        <taxon>Bacteria</taxon>
        <taxon>Pseudomonadati</taxon>
        <taxon>Pseudomonadota</taxon>
        <taxon>Alphaproteobacteria</taxon>
        <taxon>Hyphomicrobiales</taxon>
        <taxon>Hyphomicrobiaceae</taxon>
        <taxon>Hyphomicrobium</taxon>
    </lineage>
</organism>
<accession>A0A6I3KNS9</accession>
<dbReference type="Proteomes" id="UP000440694">
    <property type="component" value="Unassembled WGS sequence"/>
</dbReference>
<dbReference type="EMBL" id="WMBQ01000002">
    <property type="protein sequence ID" value="MTD96139.1"/>
    <property type="molecule type" value="Genomic_DNA"/>
</dbReference>
<name>A0A6I3KNS9_9HYPH</name>
<feature type="signal peptide" evidence="1">
    <location>
        <begin position="1"/>
        <end position="26"/>
    </location>
</feature>
<reference evidence="2 3" key="1">
    <citation type="submission" date="2019-11" db="EMBL/GenBank/DDBJ databases">
        <title>Identification of a novel strain.</title>
        <authorList>
            <person name="Xu Q."/>
            <person name="Wang G."/>
        </authorList>
    </citation>
    <scope>NUCLEOTIDE SEQUENCE [LARGE SCALE GENOMIC DNA]</scope>
    <source>
        <strain evidence="3">xq</strain>
    </source>
</reference>
<keyword evidence="3" id="KW-1185">Reference proteome</keyword>
<dbReference type="RefSeq" id="WP_154740598.1">
    <property type="nucleotide sequence ID" value="NZ_WMBQ01000002.1"/>
</dbReference>
<proteinExistence type="predicted"/>
<comment type="caution">
    <text evidence="2">The sequence shown here is derived from an EMBL/GenBank/DDBJ whole genome shotgun (WGS) entry which is preliminary data.</text>
</comment>
<dbReference type="AlphaFoldDB" id="A0A6I3KNS9"/>
<feature type="chain" id="PRO_5026322195" description="DUF3108 domain-containing protein" evidence="1">
    <location>
        <begin position="27"/>
        <end position="244"/>
    </location>
</feature>
<evidence type="ECO:0000256" key="1">
    <source>
        <dbReference type="SAM" id="SignalP"/>
    </source>
</evidence>
<evidence type="ECO:0000313" key="3">
    <source>
        <dbReference type="Proteomes" id="UP000440694"/>
    </source>
</evidence>
<evidence type="ECO:0000313" key="2">
    <source>
        <dbReference type="EMBL" id="MTD96139.1"/>
    </source>
</evidence>
<gene>
    <name evidence="2" type="ORF">GIW81_17505</name>
</gene>